<evidence type="ECO:0000256" key="1">
    <source>
        <dbReference type="SAM" id="Phobius"/>
    </source>
</evidence>
<protein>
    <submittedName>
        <fullName evidence="2">AzlD domain-containing protein</fullName>
    </submittedName>
</protein>
<dbReference type="Proteomes" id="UP000516160">
    <property type="component" value="Chromosome"/>
</dbReference>
<feature type="transmembrane region" description="Helical" evidence="1">
    <location>
        <begin position="42"/>
        <end position="60"/>
    </location>
</feature>
<dbReference type="Pfam" id="PF05437">
    <property type="entry name" value="AzlD"/>
    <property type="match status" value="1"/>
</dbReference>
<dbReference type="AlphaFoldDB" id="A0A7G9W7M4"/>
<proteinExistence type="predicted"/>
<feature type="transmembrane region" description="Helical" evidence="1">
    <location>
        <begin position="91"/>
        <end position="109"/>
    </location>
</feature>
<keyword evidence="1" id="KW-1133">Transmembrane helix</keyword>
<evidence type="ECO:0000313" key="3">
    <source>
        <dbReference type="Proteomes" id="UP000516160"/>
    </source>
</evidence>
<name>A0A7G9W7M4_ALKCA</name>
<reference evidence="2 3" key="1">
    <citation type="submission" date="2020-07" db="EMBL/GenBank/DDBJ databases">
        <title>Alkalicella. sp. LB2 genome.</title>
        <authorList>
            <person name="Postec A."/>
            <person name="Quemeneur M."/>
        </authorList>
    </citation>
    <scope>NUCLEOTIDE SEQUENCE [LARGE SCALE GENOMIC DNA]</scope>
    <source>
        <strain evidence="2 3">LB2</strain>
    </source>
</reference>
<organism evidence="2 3">
    <name type="scientific">Alkalicella caledoniensis</name>
    <dbReference type="NCBI Taxonomy" id="2731377"/>
    <lineage>
        <taxon>Bacteria</taxon>
        <taxon>Bacillati</taxon>
        <taxon>Bacillota</taxon>
        <taxon>Clostridia</taxon>
        <taxon>Eubacteriales</taxon>
        <taxon>Proteinivoracaceae</taxon>
        <taxon>Alkalicella</taxon>
    </lineage>
</organism>
<keyword evidence="1" id="KW-0472">Membrane</keyword>
<dbReference type="RefSeq" id="WP_213168585.1">
    <property type="nucleotide sequence ID" value="NZ_CP058559.1"/>
</dbReference>
<gene>
    <name evidence="2" type="ORF">HYG86_07745</name>
</gene>
<keyword evidence="3" id="KW-1185">Reference proteome</keyword>
<evidence type="ECO:0000313" key="2">
    <source>
        <dbReference type="EMBL" id="QNO14686.1"/>
    </source>
</evidence>
<dbReference type="KEGG" id="acae:HYG86_07745"/>
<feature type="transmembrane region" description="Helical" evidence="1">
    <location>
        <begin position="6"/>
        <end position="30"/>
    </location>
</feature>
<dbReference type="EMBL" id="CP058559">
    <property type="protein sequence ID" value="QNO14686.1"/>
    <property type="molecule type" value="Genomic_DNA"/>
</dbReference>
<dbReference type="PIRSF" id="PIRSF003203">
    <property type="entry name" value="AzlD"/>
    <property type="match status" value="1"/>
</dbReference>
<accession>A0A7G9W7M4</accession>
<keyword evidence="1" id="KW-0812">Transmembrane</keyword>
<sequence length="110" mass="12673">MPNTNTYTMIGIFIIALVTFGTRVVPFLLFRQDKAVPKFIEYIGTYLPPAVMAMLIIYSVRNVEFNRPHFGAPEILAVFTVAIVHLWKNNYLFSIFTGTITYMILVQFIF</sequence>
<dbReference type="InterPro" id="IPR008407">
    <property type="entry name" value="Brnchd-chn_aa_trnsp_AzlD"/>
</dbReference>